<organism evidence="2 3">
    <name type="scientific">Rhodanobacter fulvus Jip2</name>
    <dbReference type="NCBI Taxonomy" id="1163408"/>
    <lineage>
        <taxon>Bacteria</taxon>
        <taxon>Pseudomonadati</taxon>
        <taxon>Pseudomonadota</taxon>
        <taxon>Gammaproteobacteria</taxon>
        <taxon>Lysobacterales</taxon>
        <taxon>Rhodanobacteraceae</taxon>
        <taxon>Rhodanobacter</taxon>
    </lineage>
</organism>
<feature type="transmembrane region" description="Helical" evidence="1">
    <location>
        <begin position="35"/>
        <end position="59"/>
    </location>
</feature>
<name>I4VPI8_9GAMM</name>
<gene>
    <name evidence="2" type="ORF">UU9_10302</name>
</gene>
<feature type="transmembrane region" description="Helical" evidence="1">
    <location>
        <begin position="87"/>
        <end position="110"/>
    </location>
</feature>
<keyword evidence="3" id="KW-1185">Reference proteome</keyword>
<evidence type="ECO:0000313" key="2">
    <source>
        <dbReference type="EMBL" id="EIL89129.1"/>
    </source>
</evidence>
<comment type="caution">
    <text evidence="2">The sequence shown here is derived from an EMBL/GenBank/DDBJ whole genome shotgun (WGS) entry which is preliminary data.</text>
</comment>
<protein>
    <submittedName>
        <fullName evidence="2">Uncharacterized protein</fullName>
    </submittedName>
</protein>
<keyword evidence="1" id="KW-0812">Transmembrane</keyword>
<reference evidence="2 3" key="1">
    <citation type="journal article" date="2012" name="J. Bacteriol.">
        <title>Genome sequences for six rhodanobacter strains, isolated from soils and the terrestrial subsurface, with variable denitrification capabilities.</title>
        <authorList>
            <person name="Kostka J.E."/>
            <person name="Green S.J."/>
            <person name="Rishishwar L."/>
            <person name="Prakash O."/>
            <person name="Katz L.S."/>
            <person name="Marino-Ramirez L."/>
            <person name="Jordan I.K."/>
            <person name="Munk C."/>
            <person name="Ivanova N."/>
            <person name="Mikhailova N."/>
            <person name="Watson D.B."/>
            <person name="Brown S.D."/>
            <person name="Palumbo A.V."/>
            <person name="Brooks S.C."/>
        </authorList>
    </citation>
    <scope>NUCLEOTIDE SEQUENCE [LARGE SCALE GENOMIC DNA]</scope>
    <source>
        <strain evidence="3">Jip2T</strain>
    </source>
</reference>
<dbReference type="AlphaFoldDB" id="I4VPI8"/>
<evidence type="ECO:0000313" key="3">
    <source>
        <dbReference type="Proteomes" id="UP000004210"/>
    </source>
</evidence>
<feature type="transmembrane region" description="Helical" evidence="1">
    <location>
        <begin position="6"/>
        <end position="28"/>
    </location>
</feature>
<proteinExistence type="predicted"/>
<evidence type="ECO:0000256" key="1">
    <source>
        <dbReference type="SAM" id="Phobius"/>
    </source>
</evidence>
<accession>I4VPI8</accession>
<sequence length="115" mass="12132">MNPIFAVAAGTVCLALGTFVSWSTIAVYRSFSRRGLMLLSSIGFAATSYGTFQVLHALYSHRVLCVRRACNAIITESGNAASYNHHLLGWALLASVTAGAAVSLLTALLASKRAL</sequence>
<dbReference type="Proteomes" id="UP000004210">
    <property type="component" value="Unassembled WGS sequence"/>
</dbReference>
<keyword evidence="1" id="KW-0472">Membrane</keyword>
<dbReference type="RefSeq" id="WP_007081697.1">
    <property type="nucleotide sequence ID" value="NZ_AJXU01000041.1"/>
</dbReference>
<dbReference type="EMBL" id="AJXU01000041">
    <property type="protein sequence ID" value="EIL89129.1"/>
    <property type="molecule type" value="Genomic_DNA"/>
</dbReference>
<keyword evidence="1" id="KW-1133">Transmembrane helix</keyword>